<dbReference type="Pfam" id="PF06945">
    <property type="entry name" value="DUF1289"/>
    <property type="match status" value="1"/>
</dbReference>
<evidence type="ECO:0000313" key="1">
    <source>
        <dbReference type="EMBL" id="MBK1669102.1"/>
    </source>
</evidence>
<dbReference type="PANTHER" id="PTHR35175">
    <property type="entry name" value="DUF1289 DOMAIN-CONTAINING PROTEIN"/>
    <property type="match status" value="1"/>
</dbReference>
<evidence type="ECO:0008006" key="3">
    <source>
        <dbReference type="Google" id="ProtNLM"/>
    </source>
</evidence>
<keyword evidence="2" id="KW-1185">Reference proteome</keyword>
<dbReference type="RefSeq" id="WP_200341429.1">
    <property type="nucleotide sequence ID" value="NZ_NRRL01000038.1"/>
</dbReference>
<reference evidence="1 2" key="1">
    <citation type="journal article" date="2020" name="Microorganisms">
        <title>Osmotic Adaptation and Compatible Solute Biosynthesis of Phototrophic Bacteria as Revealed from Genome Analyses.</title>
        <authorList>
            <person name="Imhoff J.F."/>
            <person name="Rahn T."/>
            <person name="Kunzel S."/>
            <person name="Keller A."/>
            <person name="Neulinger S.C."/>
        </authorList>
    </citation>
    <scope>NUCLEOTIDE SEQUENCE [LARGE SCALE GENOMIC DNA]</scope>
    <source>
        <strain evidence="1 2">DSM 9895</strain>
    </source>
</reference>
<dbReference type="EMBL" id="NRRL01000038">
    <property type="protein sequence ID" value="MBK1669102.1"/>
    <property type="molecule type" value="Genomic_DNA"/>
</dbReference>
<sequence length="66" mass="7294">MRRGRPAVDQTVPSPCIAQCKVDKASQHCTGCLRTLDEIRDWRVMDAAEKQATLQRIAARRTAAAA</sequence>
<gene>
    <name evidence="1" type="ORF">CKO28_13770</name>
</gene>
<protein>
    <recommendedName>
        <fullName evidence="3">DUF1289 domain-containing protein</fullName>
    </recommendedName>
</protein>
<comment type="caution">
    <text evidence="1">The sequence shown here is derived from an EMBL/GenBank/DDBJ whole genome shotgun (WGS) entry which is preliminary data.</text>
</comment>
<accession>A0ABS1DF57</accession>
<name>A0ABS1DF57_9PROT</name>
<dbReference type="InterPro" id="IPR010710">
    <property type="entry name" value="DUF1289"/>
</dbReference>
<dbReference type="Proteomes" id="UP001296873">
    <property type="component" value="Unassembled WGS sequence"/>
</dbReference>
<evidence type="ECO:0000313" key="2">
    <source>
        <dbReference type="Proteomes" id="UP001296873"/>
    </source>
</evidence>
<dbReference type="PANTHER" id="PTHR35175:SF2">
    <property type="entry name" value="DUF1289 DOMAIN-CONTAINING PROTEIN"/>
    <property type="match status" value="1"/>
</dbReference>
<proteinExistence type="predicted"/>
<organism evidence="1 2">
    <name type="scientific">Rhodovibrio sodomensis</name>
    <dbReference type="NCBI Taxonomy" id="1088"/>
    <lineage>
        <taxon>Bacteria</taxon>
        <taxon>Pseudomonadati</taxon>
        <taxon>Pseudomonadota</taxon>
        <taxon>Alphaproteobacteria</taxon>
        <taxon>Rhodospirillales</taxon>
        <taxon>Rhodovibrionaceae</taxon>
        <taxon>Rhodovibrio</taxon>
    </lineage>
</organism>